<accession>A0A6N7LE26</accession>
<evidence type="ECO:0000313" key="2">
    <source>
        <dbReference type="Proteomes" id="UP000439983"/>
    </source>
</evidence>
<name>A0A6N7LE26_SINTE</name>
<sequence length="45" mass="5286">MVRSSVVAIVDLRLSPRPLHVSLNRGRFKDKNMQQFKVLQRPLRV</sequence>
<keyword evidence="2" id="KW-1185">Reference proteome</keyword>
<gene>
    <name evidence="1" type="ORF">GHK62_11945</name>
</gene>
<evidence type="ECO:0000313" key="1">
    <source>
        <dbReference type="EMBL" id="MQX15459.1"/>
    </source>
</evidence>
<comment type="caution">
    <text evidence="1">The sequence shown here is derived from an EMBL/GenBank/DDBJ whole genome shotgun (WGS) entry which is preliminary data.</text>
</comment>
<protein>
    <submittedName>
        <fullName evidence="1">Uncharacterized protein</fullName>
    </submittedName>
</protein>
<dbReference type="Proteomes" id="UP000439983">
    <property type="component" value="Unassembled WGS sequence"/>
</dbReference>
<feature type="non-terminal residue" evidence="1">
    <location>
        <position position="45"/>
    </location>
</feature>
<dbReference type="OrthoDB" id="8404582at2"/>
<organism evidence="1 2">
    <name type="scientific">Sinorhizobium terangae</name>
    <dbReference type="NCBI Taxonomy" id="110322"/>
    <lineage>
        <taxon>Bacteria</taxon>
        <taxon>Pseudomonadati</taxon>
        <taxon>Pseudomonadota</taxon>
        <taxon>Alphaproteobacteria</taxon>
        <taxon>Hyphomicrobiales</taxon>
        <taxon>Rhizobiaceae</taxon>
        <taxon>Sinorhizobium/Ensifer group</taxon>
        <taxon>Sinorhizobium</taxon>
    </lineage>
</organism>
<proteinExistence type="predicted"/>
<reference evidence="1 2" key="1">
    <citation type="journal article" date="2013" name="Genome Biol.">
        <title>Comparative genomics of the core and accessory genomes of 48 Sinorhizobium strains comprising five genospecies.</title>
        <authorList>
            <person name="Sugawara M."/>
            <person name="Epstein B."/>
            <person name="Badgley B.D."/>
            <person name="Unno T."/>
            <person name="Xu L."/>
            <person name="Reese J."/>
            <person name="Gyaneshwar P."/>
            <person name="Denny R."/>
            <person name="Mudge J."/>
            <person name="Bharti A.K."/>
            <person name="Farmer A.D."/>
            <person name="May G.D."/>
            <person name="Woodward J.E."/>
            <person name="Medigue C."/>
            <person name="Vallenet D."/>
            <person name="Lajus A."/>
            <person name="Rouy Z."/>
            <person name="Martinez-Vaz B."/>
            <person name="Tiffin P."/>
            <person name="Young N.D."/>
            <person name="Sadowsky M.J."/>
        </authorList>
    </citation>
    <scope>NUCLEOTIDE SEQUENCE [LARGE SCALE GENOMIC DNA]</scope>
    <source>
        <strain evidence="1 2">USDA4894</strain>
    </source>
</reference>
<dbReference type="AlphaFoldDB" id="A0A6N7LE26"/>
<dbReference type="EMBL" id="WITC01000042">
    <property type="protein sequence ID" value="MQX15459.1"/>
    <property type="molecule type" value="Genomic_DNA"/>
</dbReference>